<evidence type="ECO:0000256" key="1">
    <source>
        <dbReference type="SAM" id="MobiDB-lite"/>
    </source>
</evidence>
<feature type="region of interest" description="Disordered" evidence="1">
    <location>
        <begin position="48"/>
        <end position="114"/>
    </location>
</feature>
<dbReference type="STRING" id="765440.A0A0C3B3Q9"/>
<gene>
    <name evidence="2" type="ORF">PILCRDRAFT_822118</name>
</gene>
<keyword evidence="3" id="KW-1185">Reference proteome</keyword>
<reference evidence="2 3" key="1">
    <citation type="submission" date="2014-04" db="EMBL/GenBank/DDBJ databases">
        <authorList>
            <consortium name="DOE Joint Genome Institute"/>
            <person name="Kuo A."/>
            <person name="Tarkka M."/>
            <person name="Buscot F."/>
            <person name="Kohler A."/>
            <person name="Nagy L.G."/>
            <person name="Floudas D."/>
            <person name="Copeland A."/>
            <person name="Barry K.W."/>
            <person name="Cichocki N."/>
            <person name="Veneault-Fourrey C."/>
            <person name="LaButti K."/>
            <person name="Lindquist E.A."/>
            <person name="Lipzen A."/>
            <person name="Lundell T."/>
            <person name="Morin E."/>
            <person name="Murat C."/>
            <person name="Sun H."/>
            <person name="Tunlid A."/>
            <person name="Henrissat B."/>
            <person name="Grigoriev I.V."/>
            <person name="Hibbett D.S."/>
            <person name="Martin F."/>
            <person name="Nordberg H.P."/>
            <person name="Cantor M.N."/>
            <person name="Hua S.X."/>
        </authorList>
    </citation>
    <scope>NUCLEOTIDE SEQUENCE [LARGE SCALE GENOMIC DNA]</scope>
    <source>
        <strain evidence="2 3">F 1598</strain>
    </source>
</reference>
<dbReference type="InParanoid" id="A0A0C3B3Q9"/>
<dbReference type="InterPro" id="IPR036908">
    <property type="entry name" value="RlpA-like_sf"/>
</dbReference>
<proteinExistence type="predicted"/>
<dbReference type="HOGENOM" id="CLU_1732176_0_0_1"/>
<dbReference type="SUPFAM" id="SSF50685">
    <property type="entry name" value="Barwin-like endoglucanases"/>
    <property type="match status" value="1"/>
</dbReference>
<organism evidence="2 3">
    <name type="scientific">Piloderma croceum (strain F 1598)</name>
    <dbReference type="NCBI Taxonomy" id="765440"/>
    <lineage>
        <taxon>Eukaryota</taxon>
        <taxon>Fungi</taxon>
        <taxon>Dikarya</taxon>
        <taxon>Basidiomycota</taxon>
        <taxon>Agaricomycotina</taxon>
        <taxon>Agaricomycetes</taxon>
        <taxon>Agaricomycetidae</taxon>
        <taxon>Atheliales</taxon>
        <taxon>Atheliaceae</taxon>
        <taxon>Piloderma</taxon>
    </lineage>
</organism>
<dbReference type="Gene3D" id="2.40.40.10">
    <property type="entry name" value="RlpA-like domain"/>
    <property type="match status" value="1"/>
</dbReference>
<dbReference type="AlphaFoldDB" id="A0A0C3B3Q9"/>
<feature type="compositionally biased region" description="Polar residues" evidence="1">
    <location>
        <begin position="99"/>
        <end position="114"/>
    </location>
</feature>
<name>A0A0C3B3Q9_PILCF</name>
<accession>A0A0C3B3Q9</accession>
<evidence type="ECO:0008006" key="4">
    <source>
        <dbReference type="Google" id="ProtNLM"/>
    </source>
</evidence>
<dbReference type="OrthoDB" id="623670at2759"/>
<dbReference type="Proteomes" id="UP000054166">
    <property type="component" value="Unassembled WGS sequence"/>
</dbReference>
<feature type="compositionally biased region" description="Low complexity" evidence="1">
    <location>
        <begin position="67"/>
        <end position="98"/>
    </location>
</feature>
<sequence>MITITVGDKTSQAMIVDECMGCGPGNLDFSEGLFNFFGAESEGVLHGSWSYGGDAKPSSSPSPSPTPKAKTSSTPKPSPKPSSKAKPSSTKAKSSSSSIGHLTTLTATPSSVTPNINVQTAGGLTSQEANASGIYAINMAFLGLGGLVASA</sequence>
<evidence type="ECO:0000313" key="3">
    <source>
        <dbReference type="Proteomes" id="UP000054166"/>
    </source>
</evidence>
<dbReference type="CDD" id="cd22191">
    <property type="entry name" value="DPBB_RlpA_EXP_N-like"/>
    <property type="match status" value="1"/>
</dbReference>
<evidence type="ECO:0000313" key="2">
    <source>
        <dbReference type="EMBL" id="KIM80833.1"/>
    </source>
</evidence>
<reference evidence="3" key="2">
    <citation type="submission" date="2015-01" db="EMBL/GenBank/DDBJ databases">
        <title>Evolutionary Origins and Diversification of the Mycorrhizal Mutualists.</title>
        <authorList>
            <consortium name="DOE Joint Genome Institute"/>
            <consortium name="Mycorrhizal Genomics Consortium"/>
            <person name="Kohler A."/>
            <person name="Kuo A."/>
            <person name="Nagy L.G."/>
            <person name="Floudas D."/>
            <person name="Copeland A."/>
            <person name="Barry K.W."/>
            <person name="Cichocki N."/>
            <person name="Veneault-Fourrey C."/>
            <person name="LaButti K."/>
            <person name="Lindquist E.A."/>
            <person name="Lipzen A."/>
            <person name="Lundell T."/>
            <person name="Morin E."/>
            <person name="Murat C."/>
            <person name="Riley R."/>
            <person name="Ohm R."/>
            <person name="Sun H."/>
            <person name="Tunlid A."/>
            <person name="Henrissat B."/>
            <person name="Grigoriev I.V."/>
            <person name="Hibbett D.S."/>
            <person name="Martin F."/>
        </authorList>
    </citation>
    <scope>NUCLEOTIDE SEQUENCE [LARGE SCALE GENOMIC DNA]</scope>
    <source>
        <strain evidence="3">F 1598</strain>
    </source>
</reference>
<dbReference type="EMBL" id="KN833002">
    <property type="protein sequence ID" value="KIM80833.1"/>
    <property type="molecule type" value="Genomic_DNA"/>
</dbReference>
<protein>
    <recommendedName>
        <fullName evidence="4">RlpA-like protein double-psi beta-barrel domain-containing protein</fullName>
    </recommendedName>
</protein>